<accession>A0A562U2T0</accession>
<keyword evidence="1" id="KW-0812">Transmembrane</keyword>
<dbReference type="AlphaFoldDB" id="A0A562U2T0"/>
<evidence type="ECO:0000313" key="4">
    <source>
        <dbReference type="Proteomes" id="UP000317010"/>
    </source>
</evidence>
<dbReference type="Proteomes" id="UP000317010">
    <property type="component" value="Unassembled WGS sequence"/>
</dbReference>
<keyword evidence="2" id="KW-0732">Signal</keyword>
<dbReference type="EMBL" id="VLLI01000006">
    <property type="protein sequence ID" value="TWJ00044.1"/>
    <property type="molecule type" value="Genomic_DNA"/>
</dbReference>
<feature type="transmembrane region" description="Helical" evidence="1">
    <location>
        <begin position="282"/>
        <end position="300"/>
    </location>
</feature>
<comment type="caution">
    <text evidence="3">The sequence shown here is derived from an EMBL/GenBank/DDBJ whole genome shotgun (WGS) entry which is preliminary data.</text>
</comment>
<dbReference type="Pfam" id="PF14093">
    <property type="entry name" value="DUF4271"/>
    <property type="match status" value="1"/>
</dbReference>
<feature type="transmembrane region" description="Helical" evidence="1">
    <location>
        <begin position="129"/>
        <end position="149"/>
    </location>
</feature>
<keyword evidence="4" id="KW-1185">Reference proteome</keyword>
<keyword evidence="1" id="KW-0472">Membrane</keyword>
<proteinExistence type="predicted"/>
<protein>
    <submittedName>
        <fullName evidence="3">Uncharacterized protein DUF4271</fullName>
    </submittedName>
</protein>
<feature type="transmembrane region" description="Helical" evidence="1">
    <location>
        <begin position="216"/>
        <end position="241"/>
    </location>
</feature>
<organism evidence="3 4">
    <name type="scientific">Mucilaginibacter frigoritolerans</name>
    <dbReference type="NCBI Taxonomy" id="652788"/>
    <lineage>
        <taxon>Bacteria</taxon>
        <taxon>Pseudomonadati</taxon>
        <taxon>Bacteroidota</taxon>
        <taxon>Sphingobacteriia</taxon>
        <taxon>Sphingobacteriales</taxon>
        <taxon>Sphingobacteriaceae</taxon>
        <taxon>Mucilaginibacter</taxon>
    </lineage>
</organism>
<sequence length="338" mass="38390">MRLTIFCFLLILLRYTAGFAQQDSTIVQHPDTAKQKDSAAPKQSNSTIAVQTPYIDSLLRDSVKNADRQQFLADSFAMIYLKVDSNRKNNVVNNIFRAGLSYDDLQATSRSAQKIALRGGLLRVVRDPWIITALIALFIFTALLNLFFGRDIASVIQSFYSKQAFSQIDFGGGLINSWAFIGLFILFSTAFGLVLYQVAEYNNVYFYYDLSDVQLFLVLSLIIALLFAVKFLILKFLGFVFDINQVVSQYISILNLTYFNIAFVLLAVAACFTLLASRFIPLLLNCTIIVVAIIFIWQYLRNSVSIISNFRFHKFYLFIYLCALEICPILILIKSLNI</sequence>
<feature type="transmembrane region" description="Helical" evidence="1">
    <location>
        <begin position="253"/>
        <end position="276"/>
    </location>
</feature>
<gene>
    <name evidence="3" type="ORF">JN11_02459</name>
</gene>
<evidence type="ECO:0000256" key="2">
    <source>
        <dbReference type="SAM" id="SignalP"/>
    </source>
</evidence>
<dbReference type="InterPro" id="IPR025367">
    <property type="entry name" value="DUF4271"/>
</dbReference>
<feature type="signal peptide" evidence="2">
    <location>
        <begin position="1"/>
        <end position="20"/>
    </location>
</feature>
<dbReference type="OrthoDB" id="1494583at2"/>
<reference evidence="3 4" key="1">
    <citation type="submission" date="2019-07" db="EMBL/GenBank/DDBJ databases">
        <title>Genomic Encyclopedia of Archaeal and Bacterial Type Strains, Phase II (KMG-II): from individual species to whole genera.</title>
        <authorList>
            <person name="Goeker M."/>
        </authorList>
    </citation>
    <scope>NUCLEOTIDE SEQUENCE [LARGE SCALE GENOMIC DNA]</scope>
    <source>
        <strain evidence="3 4">ATCC BAA-1854</strain>
    </source>
</reference>
<evidence type="ECO:0000313" key="3">
    <source>
        <dbReference type="EMBL" id="TWJ00044.1"/>
    </source>
</evidence>
<name>A0A562U2T0_9SPHI</name>
<evidence type="ECO:0000256" key="1">
    <source>
        <dbReference type="SAM" id="Phobius"/>
    </source>
</evidence>
<feature type="chain" id="PRO_5021900414" evidence="2">
    <location>
        <begin position="21"/>
        <end position="338"/>
    </location>
</feature>
<feature type="transmembrane region" description="Helical" evidence="1">
    <location>
        <begin position="312"/>
        <end position="333"/>
    </location>
</feature>
<feature type="transmembrane region" description="Helical" evidence="1">
    <location>
        <begin position="170"/>
        <end position="196"/>
    </location>
</feature>
<keyword evidence="1" id="KW-1133">Transmembrane helix</keyword>